<dbReference type="SMART" id="SM00387">
    <property type="entry name" value="HATPase_c"/>
    <property type="match status" value="1"/>
</dbReference>
<dbReference type="PANTHER" id="PTHR43065:SF23">
    <property type="entry name" value="SENSOR HISTIDINE KINASE PDTAS"/>
    <property type="match status" value="1"/>
</dbReference>
<dbReference type="InterPro" id="IPR000700">
    <property type="entry name" value="PAS-assoc_C"/>
</dbReference>
<proteinExistence type="predicted"/>
<dbReference type="Pfam" id="PF13188">
    <property type="entry name" value="PAS_8"/>
    <property type="match status" value="1"/>
</dbReference>
<evidence type="ECO:0000259" key="8">
    <source>
        <dbReference type="PROSITE" id="PS50112"/>
    </source>
</evidence>
<dbReference type="OrthoDB" id="8127at2157"/>
<dbReference type="GO" id="GO:0006355">
    <property type="term" value="P:regulation of DNA-templated transcription"/>
    <property type="evidence" value="ECO:0007669"/>
    <property type="project" value="InterPro"/>
</dbReference>
<dbReference type="CDD" id="cd00130">
    <property type="entry name" value="PAS"/>
    <property type="match status" value="4"/>
</dbReference>
<dbReference type="Pfam" id="PF00989">
    <property type="entry name" value="PAS"/>
    <property type="match status" value="1"/>
</dbReference>
<dbReference type="SUPFAM" id="SSF55785">
    <property type="entry name" value="PYP-like sensor domain (PAS domain)"/>
    <property type="match status" value="5"/>
</dbReference>
<keyword evidence="4 10" id="KW-0418">Kinase</keyword>
<keyword evidence="11" id="KW-1185">Reference proteome</keyword>
<gene>
    <name evidence="10" type="ORF">A994_05756</name>
</gene>
<evidence type="ECO:0000256" key="6">
    <source>
        <dbReference type="ARBA" id="ARBA00023012"/>
    </source>
</evidence>
<sequence>MGQRDLNGAELIGAIIDSSPIPQFIINPDHKVIFWNKALEKYTGISASEILGTDKHRTVLYHEERPLMADLLVDHDLEGLHRWYKNKFRKSPYVENAFEADDFFPDVGENGIWLYFTAAEIKDDEGNIIGVLETLEDITQRKNMELKLRHSEDEWEFTFNALTDPIAIIDVDHNIKKVNKAMAKGLNRESPDLVGVKCYSVVHGTSEPPSFCPHVHLINDQRPHTSEFFIDRLHGDYSVSVSPIIDDDGQLRGSIHVAHDVTKRRQMEIALKESEEKFREVFNNANDMISLNLMKEDGLPGKFMEVNQVGQERLGYSRDEFLLMSPADIVAPDFRDKMPENAKNLNKHGYANFEITHVTKDGKRIPVEISNHLFHLQGQEVAIAVTRDISERKKVENAVVESEKKYRTLFENMLEGFAYCKMLFNGEGQPCDWVYIDVNHAFYKLTGLKNIEGKKVTEAIPGIIEAQPELFEIYGRVAVTGVPETIEIYFKPLKIWLNISVFSPARDYFVAVFENITKRKNAEMALKESEKKYRLISENSGDVIWMMDLDSQMFSYVSPSVHKLRGFTAEEVLKQSLEDVLTTESYQYIMERLPLKIQAFLSGDESVRMQTFRVDQVCKDGSTVPTEAVTNIMTDDEGNITGVLAVSRDITQRLEMEEEIQQSLQEKEMLLKEIHHRVKNNLMIISSLLNLQSRYIKDKEALSIFKESQSRANSMALIHERLYRSDDLKRINFGDYIRKLSNDLFRTYVADNGRIKLNIDVEDVMMDINTSIPLGLILNELVSNALKHAFPGDMGGEINVVFKSSGDDYQLTVSDNGIGLPADLDYKNTDSLGMQLVNNLTGQIDGNLELDATNGTKFSIIFKERKYGK</sequence>
<dbReference type="InterPro" id="IPR013767">
    <property type="entry name" value="PAS_fold"/>
</dbReference>
<feature type="domain" description="PAS" evidence="8">
    <location>
        <begin position="529"/>
        <end position="604"/>
    </location>
</feature>
<feature type="domain" description="PAC" evidence="9">
    <location>
        <begin position="98"/>
        <end position="150"/>
    </location>
</feature>
<keyword evidence="6" id="KW-0902">Two-component regulatory system</keyword>
<evidence type="ECO:0000256" key="3">
    <source>
        <dbReference type="ARBA" id="ARBA00022741"/>
    </source>
</evidence>
<name>K2R434_METFP</name>
<dbReference type="PROSITE" id="PS50109">
    <property type="entry name" value="HIS_KIN"/>
    <property type="match status" value="1"/>
</dbReference>
<dbReference type="SMART" id="SM00086">
    <property type="entry name" value="PAC"/>
    <property type="match status" value="4"/>
</dbReference>
<dbReference type="PANTHER" id="PTHR43065">
    <property type="entry name" value="SENSOR HISTIDINE KINASE"/>
    <property type="match status" value="1"/>
</dbReference>
<evidence type="ECO:0000256" key="4">
    <source>
        <dbReference type="ARBA" id="ARBA00022777"/>
    </source>
</evidence>
<feature type="domain" description="PAS" evidence="8">
    <location>
        <begin position="8"/>
        <end position="80"/>
    </location>
</feature>
<dbReference type="Pfam" id="PF07568">
    <property type="entry name" value="HisKA_2"/>
    <property type="match status" value="1"/>
</dbReference>
<reference evidence="10 11" key="1">
    <citation type="journal article" date="2012" name="J. Bacteriol.">
        <title>Draft genome sequence of Methanobacterium formicicum DSM 3637, an archaebacterium isolated from the methane producer amoeba Pelomyxa palustris.</title>
        <authorList>
            <person name="Gutierrez G."/>
        </authorList>
    </citation>
    <scope>NUCLEOTIDE SEQUENCE [LARGE SCALE GENOMIC DNA]</scope>
    <source>
        <strain evidence="11">DSM 3637 / PP1</strain>
    </source>
</reference>
<dbReference type="GO" id="GO:0016301">
    <property type="term" value="F:kinase activity"/>
    <property type="evidence" value="ECO:0007669"/>
    <property type="project" value="UniProtKB-KW"/>
</dbReference>
<evidence type="ECO:0000256" key="1">
    <source>
        <dbReference type="ARBA" id="ARBA00022553"/>
    </source>
</evidence>
<dbReference type="EMBL" id="AMPO01000004">
    <property type="protein sequence ID" value="EKF85967.1"/>
    <property type="molecule type" value="Genomic_DNA"/>
</dbReference>
<dbReference type="SUPFAM" id="SSF55874">
    <property type="entry name" value="ATPase domain of HSP90 chaperone/DNA topoisomerase II/histidine kinase"/>
    <property type="match status" value="1"/>
</dbReference>
<dbReference type="GO" id="GO:0005524">
    <property type="term" value="F:ATP binding"/>
    <property type="evidence" value="ECO:0007669"/>
    <property type="project" value="UniProtKB-KW"/>
</dbReference>
<keyword evidence="5" id="KW-0067">ATP-binding</keyword>
<keyword evidence="1" id="KW-0597">Phosphoprotein</keyword>
<dbReference type="PATRIC" id="fig|1204725.3.peg.1155"/>
<dbReference type="InterPro" id="IPR013656">
    <property type="entry name" value="PAS_4"/>
</dbReference>
<dbReference type="InterPro" id="IPR005467">
    <property type="entry name" value="His_kinase_dom"/>
</dbReference>
<accession>K2R434</accession>
<dbReference type="SMART" id="SM00091">
    <property type="entry name" value="PAS"/>
    <property type="match status" value="4"/>
</dbReference>
<dbReference type="PROSITE" id="PS50112">
    <property type="entry name" value="PAS"/>
    <property type="match status" value="2"/>
</dbReference>
<protein>
    <submittedName>
        <fullName evidence="10">Signal transduction histidine kinase</fullName>
    </submittedName>
</protein>
<feature type="domain" description="Histidine kinase" evidence="7">
    <location>
        <begin position="673"/>
        <end position="866"/>
    </location>
</feature>
<dbReference type="Gene3D" id="3.30.450.20">
    <property type="entry name" value="PAS domain"/>
    <property type="match status" value="5"/>
</dbReference>
<dbReference type="Pfam" id="PF13426">
    <property type="entry name" value="PAS_9"/>
    <property type="match status" value="2"/>
</dbReference>
<feature type="domain" description="PAC" evidence="9">
    <location>
        <begin position="211"/>
        <end position="273"/>
    </location>
</feature>
<dbReference type="InterPro" id="IPR035965">
    <property type="entry name" value="PAS-like_dom_sf"/>
</dbReference>
<evidence type="ECO:0000256" key="2">
    <source>
        <dbReference type="ARBA" id="ARBA00022679"/>
    </source>
</evidence>
<dbReference type="InterPro" id="IPR011495">
    <property type="entry name" value="Sig_transdc_His_kin_sub2_dim/P"/>
</dbReference>
<dbReference type="RefSeq" id="WP_004030415.1">
    <property type="nucleotide sequence ID" value="NZ_AMPO01000004.1"/>
</dbReference>
<dbReference type="Pfam" id="PF02518">
    <property type="entry name" value="HATPase_c"/>
    <property type="match status" value="1"/>
</dbReference>
<keyword evidence="3" id="KW-0547">Nucleotide-binding</keyword>
<keyword evidence="2" id="KW-0808">Transferase</keyword>
<evidence type="ECO:0000259" key="7">
    <source>
        <dbReference type="PROSITE" id="PS50109"/>
    </source>
</evidence>
<organism evidence="10 11">
    <name type="scientific">Methanobacterium formicicum (strain DSM 3637 / PP1)</name>
    <dbReference type="NCBI Taxonomy" id="1204725"/>
    <lineage>
        <taxon>Archaea</taxon>
        <taxon>Methanobacteriati</taxon>
        <taxon>Methanobacteriota</taxon>
        <taxon>Methanomada group</taxon>
        <taxon>Methanobacteria</taxon>
        <taxon>Methanobacteriales</taxon>
        <taxon>Methanobacteriaceae</taxon>
        <taxon>Methanobacterium</taxon>
    </lineage>
</organism>
<dbReference type="GO" id="GO:0000160">
    <property type="term" value="P:phosphorelay signal transduction system"/>
    <property type="evidence" value="ECO:0007669"/>
    <property type="project" value="UniProtKB-KW"/>
</dbReference>
<dbReference type="Pfam" id="PF08448">
    <property type="entry name" value="PAS_4"/>
    <property type="match status" value="1"/>
</dbReference>
<dbReference type="InterPro" id="IPR003594">
    <property type="entry name" value="HATPase_dom"/>
</dbReference>
<evidence type="ECO:0000259" key="9">
    <source>
        <dbReference type="PROSITE" id="PS50113"/>
    </source>
</evidence>
<feature type="domain" description="PAC" evidence="9">
    <location>
        <begin position="608"/>
        <end position="662"/>
    </location>
</feature>
<dbReference type="Proteomes" id="UP000007360">
    <property type="component" value="Unassembled WGS sequence"/>
</dbReference>
<dbReference type="InterPro" id="IPR001610">
    <property type="entry name" value="PAC"/>
</dbReference>
<dbReference type="InterPro" id="IPR000014">
    <property type="entry name" value="PAS"/>
</dbReference>
<feature type="domain" description="PAC" evidence="9">
    <location>
        <begin position="351"/>
        <end position="401"/>
    </location>
</feature>
<evidence type="ECO:0000256" key="5">
    <source>
        <dbReference type="ARBA" id="ARBA00022840"/>
    </source>
</evidence>
<comment type="caution">
    <text evidence="10">The sequence shown here is derived from an EMBL/GenBank/DDBJ whole genome shotgun (WGS) entry which is preliminary data.</text>
</comment>
<evidence type="ECO:0000313" key="11">
    <source>
        <dbReference type="Proteomes" id="UP000007360"/>
    </source>
</evidence>
<dbReference type="NCBIfam" id="TIGR00229">
    <property type="entry name" value="sensory_box"/>
    <property type="match status" value="4"/>
</dbReference>
<dbReference type="InterPro" id="IPR036890">
    <property type="entry name" value="HATPase_C_sf"/>
</dbReference>
<evidence type="ECO:0000313" key="10">
    <source>
        <dbReference type="EMBL" id="EKF85967.1"/>
    </source>
</evidence>
<dbReference type="PROSITE" id="PS50113">
    <property type="entry name" value="PAC"/>
    <property type="match status" value="4"/>
</dbReference>
<dbReference type="AlphaFoldDB" id="K2R434"/>
<dbReference type="Gene3D" id="3.30.565.10">
    <property type="entry name" value="Histidine kinase-like ATPase, C-terminal domain"/>
    <property type="match status" value="1"/>
</dbReference>